<keyword evidence="2" id="KW-1185">Reference proteome</keyword>
<protein>
    <recommendedName>
        <fullName evidence="3">CopG family transcriptional regulator</fullName>
    </recommendedName>
</protein>
<dbReference type="EMBL" id="BSFD01000002">
    <property type="protein sequence ID" value="GLK47947.1"/>
    <property type="molecule type" value="Genomic_DNA"/>
</dbReference>
<name>A0ABQ5T5A4_9CAUL</name>
<dbReference type="RefSeq" id="WP_271164218.1">
    <property type="nucleotide sequence ID" value="NZ_BSFD01000002.1"/>
</dbReference>
<comment type="caution">
    <text evidence="1">The sequence shown here is derived from an EMBL/GenBank/DDBJ whole genome shotgun (WGS) entry which is preliminary data.</text>
</comment>
<organism evidence="1 2">
    <name type="scientific">Brevundimonas intermedia</name>
    <dbReference type="NCBI Taxonomy" id="74315"/>
    <lineage>
        <taxon>Bacteria</taxon>
        <taxon>Pseudomonadati</taxon>
        <taxon>Pseudomonadota</taxon>
        <taxon>Alphaproteobacteria</taxon>
        <taxon>Caulobacterales</taxon>
        <taxon>Caulobacteraceae</taxon>
        <taxon>Brevundimonas</taxon>
    </lineage>
</organism>
<proteinExistence type="predicted"/>
<gene>
    <name evidence="1" type="ORF">GCM10017620_09200</name>
</gene>
<evidence type="ECO:0000313" key="2">
    <source>
        <dbReference type="Proteomes" id="UP001143509"/>
    </source>
</evidence>
<dbReference type="Proteomes" id="UP001143509">
    <property type="component" value="Unassembled WGS sequence"/>
</dbReference>
<evidence type="ECO:0008006" key="3">
    <source>
        <dbReference type="Google" id="ProtNLM"/>
    </source>
</evidence>
<accession>A0ABQ5T5A4</accession>
<reference evidence="1" key="1">
    <citation type="journal article" date="2014" name="Int. J. Syst. Evol. Microbiol.">
        <title>Complete genome of a new Firmicutes species belonging to the dominant human colonic microbiota ('Ruminococcus bicirculans') reveals two chromosomes and a selective capacity to utilize plant glucans.</title>
        <authorList>
            <consortium name="NISC Comparative Sequencing Program"/>
            <person name="Wegmann U."/>
            <person name="Louis P."/>
            <person name="Goesmann A."/>
            <person name="Henrissat B."/>
            <person name="Duncan S.H."/>
            <person name="Flint H.J."/>
        </authorList>
    </citation>
    <scope>NUCLEOTIDE SEQUENCE</scope>
    <source>
        <strain evidence="1">VKM B-1499</strain>
    </source>
</reference>
<evidence type="ECO:0000313" key="1">
    <source>
        <dbReference type="EMBL" id="GLK47947.1"/>
    </source>
</evidence>
<reference evidence="1" key="2">
    <citation type="submission" date="2023-01" db="EMBL/GenBank/DDBJ databases">
        <authorList>
            <person name="Sun Q."/>
            <person name="Evtushenko L."/>
        </authorList>
    </citation>
    <scope>NUCLEOTIDE SEQUENCE</scope>
    <source>
        <strain evidence="1">VKM B-1499</strain>
    </source>
</reference>
<sequence>MADHVLTLPLTDEALERLKAAARTAGMEPEAYAVAVLERALATGPDDASSESGVREKDAAFIMDDALTPWPPITPYDTSEAKRRLAKYDRTGKFIEFEDWAAGFEAEIEAMLKAKA</sequence>